<protein>
    <submittedName>
        <fullName evidence="1">Uncharacterized protein</fullName>
    </submittedName>
</protein>
<dbReference type="AlphaFoldDB" id="A0A0E9PE36"/>
<organism evidence="1">
    <name type="scientific">Anguilla anguilla</name>
    <name type="common">European freshwater eel</name>
    <name type="synonym">Muraena anguilla</name>
    <dbReference type="NCBI Taxonomy" id="7936"/>
    <lineage>
        <taxon>Eukaryota</taxon>
        <taxon>Metazoa</taxon>
        <taxon>Chordata</taxon>
        <taxon>Craniata</taxon>
        <taxon>Vertebrata</taxon>
        <taxon>Euteleostomi</taxon>
        <taxon>Actinopterygii</taxon>
        <taxon>Neopterygii</taxon>
        <taxon>Teleostei</taxon>
        <taxon>Anguilliformes</taxon>
        <taxon>Anguillidae</taxon>
        <taxon>Anguilla</taxon>
    </lineage>
</organism>
<name>A0A0E9PE36_ANGAN</name>
<accession>A0A0E9PE36</accession>
<dbReference type="EMBL" id="GBXM01106449">
    <property type="protein sequence ID" value="JAH02128.1"/>
    <property type="molecule type" value="Transcribed_RNA"/>
</dbReference>
<reference evidence="1" key="1">
    <citation type="submission" date="2014-11" db="EMBL/GenBank/DDBJ databases">
        <authorList>
            <person name="Amaro Gonzalez C."/>
        </authorList>
    </citation>
    <scope>NUCLEOTIDE SEQUENCE</scope>
</reference>
<proteinExistence type="predicted"/>
<evidence type="ECO:0000313" key="1">
    <source>
        <dbReference type="EMBL" id="JAH02128.1"/>
    </source>
</evidence>
<reference evidence="1" key="2">
    <citation type="journal article" date="2015" name="Fish Shellfish Immunol.">
        <title>Early steps in the European eel (Anguilla anguilla)-Vibrio vulnificus interaction in the gills: Role of the RtxA13 toxin.</title>
        <authorList>
            <person name="Callol A."/>
            <person name="Pajuelo D."/>
            <person name="Ebbesson L."/>
            <person name="Teles M."/>
            <person name="MacKenzie S."/>
            <person name="Amaro C."/>
        </authorList>
    </citation>
    <scope>NUCLEOTIDE SEQUENCE</scope>
</reference>
<sequence length="22" mass="2570">MIAAAETKILTVNGREIYSRWF</sequence>